<evidence type="ECO:0000313" key="1">
    <source>
        <dbReference type="EMBL" id="MCQ8182931.1"/>
    </source>
</evidence>
<sequence length="62" mass="7204">MQTIKQIVHDIADHLPEQATFDDAMYALYVRQKLDEGLRDLDEGRSYTQEEVEQLLLGQHST</sequence>
<reference evidence="1 2" key="1">
    <citation type="submission" date="2022-07" db="EMBL/GenBank/DDBJ databases">
        <title>Methylomonas rivi sp. nov., Methylomonas rosea sp. nov., Methylomonas aureus sp. nov. and Methylomonas subterranea sp. nov., four novel methanotrophs isolated from a freshwater creek and the deep terrestrial subsurface.</title>
        <authorList>
            <person name="Abin C."/>
            <person name="Sankaranarayanan K."/>
            <person name="Garner C."/>
            <person name="Sindelar R."/>
            <person name="Kotary K."/>
            <person name="Garner R."/>
            <person name="Barclay S."/>
            <person name="Lawson P."/>
            <person name="Krumholz L."/>
        </authorList>
    </citation>
    <scope>NUCLEOTIDE SEQUENCE [LARGE SCALE GENOMIC DNA]</scope>
    <source>
        <strain evidence="1 2">SURF-1</strain>
    </source>
</reference>
<dbReference type="RefSeq" id="WP_256612200.1">
    <property type="nucleotide sequence ID" value="NZ_JANIBM010000031.1"/>
</dbReference>
<evidence type="ECO:0008006" key="3">
    <source>
        <dbReference type="Google" id="ProtNLM"/>
    </source>
</evidence>
<dbReference type="Proteomes" id="UP001524569">
    <property type="component" value="Unassembled WGS sequence"/>
</dbReference>
<dbReference type="EMBL" id="JANIBM010000031">
    <property type="protein sequence ID" value="MCQ8182931.1"/>
    <property type="molecule type" value="Genomic_DNA"/>
</dbReference>
<accession>A0ABT1UNG0</accession>
<organism evidence="1 2">
    <name type="scientific">Methylomonas aurea</name>
    <dbReference type="NCBI Taxonomy" id="2952224"/>
    <lineage>
        <taxon>Bacteria</taxon>
        <taxon>Pseudomonadati</taxon>
        <taxon>Pseudomonadota</taxon>
        <taxon>Gammaproteobacteria</taxon>
        <taxon>Methylococcales</taxon>
        <taxon>Methylococcaceae</taxon>
        <taxon>Methylomonas</taxon>
    </lineage>
</organism>
<name>A0ABT1UNG0_9GAMM</name>
<gene>
    <name evidence="1" type="ORF">NP603_17540</name>
</gene>
<evidence type="ECO:0000313" key="2">
    <source>
        <dbReference type="Proteomes" id="UP001524569"/>
    </source>
</evidence>
<proteinExistence type="predicted"/>
<comment type="caution">
    <text evidence="1">The sequence shown here is derived from an EMBL/GenBank/DDBJ whole genome shotgun (WGS) entry which is preliminary data.</text>
</comment>
<keyword evidence="2" id="KW-1185">Reference proteome</keyword>
<protein>
    <recommendedName>
        <fullName evidence="3">CopG family transcriptional regulator</fullName>
    </recommendedName>
</protein>